<dbReference type="EMBL" id="DSRU01000170">
    <property type="protein sequence ID" value="HFM98428.1"/>
    <property type="molecule type" value="Genomic_DNA"/>
</dbReference>
<name>A0A7C3KF12_9CYAN</name>
<evidence type="ECO:0000313" key="1">
    <source>
        <dbReference type="EMBL" id="HFM98428.1"/>
    </source>
</evidence>
<protein>
    <recommendedName>
        <fullName evidence="2">AraC-type arabinose-binding/dimerisation domain-containing protein</fullName>
    </recommendedName>
</protein>
<organism evidence="1">
    <name type="scientific">Oscillatoriales cyanobacterium SpSt-418</name>
    <dbReference type="NCBI Taxonomy" id="2282169"/>
    <lineage>
        <taxon>Bacteria</taxon>
        <taxon>Bacillati</taxon>
        <taxon>Cyanobacteriota</taxon>
        <taxon>Cyanophyceae</taxon>
        <taxon>Oscillatoriophycideae</taxon>
        <taxon>Oscillatoriales</taxon>
    </lineage>
</organism>
<gene>
    <name evidence="1" type="ORF">ENR64_11860</name>
</gene>
<sequence>MNQLPQIDLANHTHPALDGHPILTSEQSGWNGIFFHHYDHPAHQSPAHQWMQHIIGITGQGGHPVNSEHQIEGQILNCHCQPGEMLLIPAGINYSSLWHGAGEFSLLGFSPHFFEQVAQESIRVKQVELIPHIGVGDSLVKQIGLALKADIEAKYPAGRMFGESLATGLVIHLLKQYSVWQTRSISAESRLSEHQLQKVSSIFKTTLNRTLLCLIWQVF</sequence>
<accession>A0A7C3KF12</accession>
<reference evidence="1" key="1">
    <citation type="journal article" date="2020" name="mSystems">
        <title>Genome- and Community-Level Interaction Insights into Carbon Utilization and Element Cycling Functions of Hydrothermarchaeota in Hydrothermal Sediment.</title>
        <authorList>
            <person name="Zhou Z."/>
            <person name="Liu Y."/>
            <person name="Xu W."/>
            <person name="Pan J."/>
            <person name="Luo Z.H."/>
            <person name="Li M."/>
        </authorList>
    </citation>
    <scope>NUCLEOTIDE SEQUENCE [LARGE SCALE GENOMIC DNA]</scope>
    <source>
        <strain evidence="1">SpSt-418</strain>
    </source>
</reference>
<proteinExistence type="predicted"/>
<comment type="caution">
    <text evidence="1">The sequence shown here is derived from an EMBL/GenBank/DDBJ whole genome shotgun (WGS) entry which is preliminary data.</text>
</comment>
<evidence type="ECO:0008006" key="2">
    <source>
        <dbReference type="Google" id="ProtNLM"/>
    </source>
</evidence>
<dbReference type="AlphaFoldDB" id="A0A7C3KF12"/>